<keyword evidence="6 14" id="KW-1133">Transmembrane helix</keyword>
<dbReference type="GO" id="GO:0015293">
    <property type="term" value="F:symporter activity"/>
    <property type="evidence" value="ECO:0007669"/>
    <property type="project" value="UniProtKB-KW"/>
</dbReference>
<keyword evidence="5" id="KW-0769">Symport</keyword>
<dbReference type="OrthoDB" id="2985014at2759"/>
<reference evidence="16" key="1">
    <citation type="submission" date="2013-07" db="EMBL/GenBank/DDBJ databases">
        <authorList>
            <person name="Geib S."/>
        </authorList>
    </citation>
    <scope>NUCLEOTIDE SEQUENCE</scope>
</reference>
<sequence>MVDNQAYKCTTVPKSAAPTFGRRHFQCFMMCIGFAAAFAMRVNLSVAVVAMMDNKGANPDFPEYQWSEKIKSRILSSFFCGYIFTQVPGGILTRRLGGKILLLLSFFISSIMALLTPWGVSIGGWKLLCFIRFLQGFGQGVTMPAIHTLVANWSPLEERSSLAAYSYSGSQLGTVSILASSGVLASSSLGWPSLFYIPGALGLFWCVAWIIWGANSPAECRHVSAAERALIEDSLNKSAKQEENRTRLPIPWRQIFTSLPFFVVLISHCANSWVFWTILTQIPSYMKSVLGKDIKSNALLSALPYFTMFLLGVALCPLANYLEKGGHISATTSRKLFNSIGQWVPVISLIWLGYMTREQADLAVILLTFTVAISSATHLGFQMNHIDLTPNFAGALVGMTNATSQVSSMIAPLLVGYIVTDTTNPEQWRIIFFIAAFISFMGNLLFVFFGTAEVQPWNDEQAGKVHELKPLNGKSTEQSNGTAVPA</sequence>
<dbReference type="Pfam" id="PF07690">
    <property type="entry name" value="MFS_1"/>
    <property type="match status" value="1"/>
</dbReference>
<comment type="subcellular location">
    <subcellularLocation>
        <location evidence="1">Membrane</location>
        <topology evidence="1">Multi-pass membrane protein</topology>
    </subcellularLocation>
</comment>
<feature type="transmembrane region" description="Helical" evidence="14">
    <location>
        <begin position="194"/>
        <end position="212"/>
    </location>
</feature>
<keyword evidence="8" id="KW-0406">Ion transport</keyword>
<evidence type="ECO:0000256" key="6">
    <source>
        <dbReference type="ARBA" id="ARBA00022989"/>
    </source>
</evidence>
<keyword evidence="7" id="KW-0915">Sodium</keyword>
<feature type="transmembrane region" description="Helical" evidence="14">
    <location>
        <begin position="340"/>
        <end position="356"/>
    </location>
</feature>
<dbReference type="EMBL" id="GAMC01006955">
    <property type="protein sequence ID" value="JAB99600.1"/>
    <property type="molecule type" value="mRNA"/>
</dbReference>
<name>W8BE84_CERCA</name>
<feature type="region of interest" description="Disordered" evidence="13">
    <location>
        <begin position="467"/>
        <end position="486"/>
    </location>
</feature>
<keyword evidence="10" id="KW-0739">Sodium transport</keyword>
<dbReference type="FunFam" id="1.20.1250.20:FF:000144">
    <property type="entry name" value="Picot, isoform B"/>
    <property type="match status" value="1"/>
</dbReference>
<evidence type="ECO:0000256" key="3">
    <source>
        <dbReference type="ARBA" id="ARBA00022448"/>
    </source>
</evidence>
<evidence type="ECO:0000259" key="15">
    <source>
        <dbReference type="PROSITE" id="PS50850"/>
    </source>
</evidence>
<dbReference type="GO" id="GO:0006820">
    <property type="term" value="P:monoatomic anion transport"/>
    <property type="evidence" value="ECO:0007669"/>
    <property type="project" value="TreeGrafter"/>
</dbReference>
<feature type="domain" description="Major facilitator superfamily (MFS) profile" evidence="15">
    <location>
        <begin position="25"/>
        <end position="454"/>
    </location>
</feature>
<evidence type="ECO:0000313" key="16">
    <source>
        <dbReference type="EMBL" id="JAB99600.1"/>
    </source>
</evidence>
<feature type="transmembrane region" description="Helical" evidence="14">
    <location>
        <begin position="362"/>
        <end position="381"/>
    </location>
</feature>
<dbReference type="InterPro" id="IPR050382">
    <property type="entry name" value="MFS_Na/Anion_cotransporter"/>
</dbReference>
<dbReference type="FunFam" id="1.20.120.540:FF:000001">
    <property type="entry name" value="Blast:Putative inorganic phosphate cotransporter"/>
    <property type="match status" value="1"/>
</dbReference>
<feature type="transmembrane region" description="Helical" evidence="14">
    <location>
        <begin position="255"/>
        <end position="278"/>
    </location>
</feature>
<evidence type="ECO:0000256" key="12">
    <source>
        <dbReference type="ARBA" id="ARBA00068450"/>
    </source>
</evidence>
<evidence type="ECO:0000256" key="5">
    <source>
        <dbReference type="ARBA" id="ARBA00022847"/>
    </source>
</evidence>
<evidence type="ECO:0000256" key="8">
    <source>
        <dbReference type="ARBA" id="ARBA00023065"/>
    </source>
</evidence>
<comment type="similarity">
    <text evidence="2">Belongs to the major facilitator superfamily. Sodium/anion cotransporter family.</text>
</comment>
<protein>
    <recommendedName>
        <fullName evidence="12">Putative inorganic phosphate cotransporter</fullName>
    </recommendedName>
</protein>
<feature type="transmembrane region" description="Helical" evidence="14">
    <location>
        <begin position="430"/>
        <end position="449"/>
    </location>
</feature>
<evidence type="ECO:0000256" key="4">
    <source>
        <dbReference type="ARBA" id="ARBA00022692"/>
    </source>
</evidence>
<dbReference type="PROSITE" id="PS50850">
    <property type="entry name" value="MFS"/>
    <property type="match status" value="1"/>
</dbReference>
<comment type="function">
    <text evidence="11">May be an inorganic phosphate cotransporter.</text>
</comment>
<dbReference type="GO" id="GO:0006814">
    <property type="term" value="P:sodium ion transport"/>
    <property type="evidence" value="ECO:0007669"/>
    <property type="project" value="UniProtKB-KW"/>
</dbReference>
<accession>W8BE84</accession>
<evidence type="ECO:0000256" key="14">
    <source>
        <dbReference type="SAM" id="Phobius"/>
    </source>
</evidence>
<feature type="transmembrane region" description="Helical" evidence="14">
    <location>
        <begin position="72"/>
        <end position="93"/>
    </location>
</feature>
<dbReference type="PANTHER" id="PTHR11662">
    <property type="entry name" value="SOLUTE CARRIER FAMILY 17"/>
    <property type="match status" value="1"/>
</dbReference>
<evidence type="ECO:0000256" key="1">
    <source>
        <dbReference type="ARBA" id="ARBA00004141"/>
    </source>
</evidence>
<feature type="transmembrane region" description="Helical" evidence="14">
    <location>
        <begin position="393"/>
        <end position="418"/>
    </location>
</feature>
<evidence type="ECO:0000256" key="13">
    <source>
        <dbReference type="SAM" id="MobiDB-lite"/>
    </source>
</evidence>
<feature type="compositionally biased region" description="Polar residues" evidence="13">
    <location>
        <begin position="473"/>
        <end position="486"/>
    </location>
</feature>
<dbReference type="SUPFAM" id="SSF103473">
    <property type="entry name" value="MFS general substrate transporter"/>
    <property type="match status" value="1"/>
</dbReference>
<dbReference type="FunFam" id="1.20.1250.20:FF:000003">
    <property type="entry name" value="Solute carrier family 17 member 3"/>
    <property type="match status" value="1"/>
</dbReference>
<organism evidence="16">
    <name type="scientific">Ceratitis capitata</name>
    <name type="common">Mediterranean fruit fly</name>
    <name type="synonym">Tephritis capitata</name>
    <dbReference type="NCBI Taxonomy" id="7213"/>
    <lineage>
        <taxon>Eukaryota</taxon>
        <taxon>Metazoa</taxon>
        <taxon>Ecdysozoa</taxon>
        <taxon>Arthropoda</taxon>
        <taxon>Hexapoda</taxon>
        <taxon>Insecta</taxon>
        <taxon>Pterygota</taxon>
        <taxon>Neoptera</taxon>
        <taxon>Endopterygota</taxon>
        <taxon>Diptera</taxon>
        <taxon>Brachycera</taxon>
        <taxon>Muscomorpha</taxon>
        <taxon>Tephritoidea</taxon>
        <taxon>Tephritidae</taxon>
        <taxon>Ceratitis</taxon>
        <taxon>Ceratitis</taxon>
    </lineage>
</organism>
<evidence type="ECO:0000256" key="7">
    <source>
        <dbReference type="ARBA" id="ARBA00023053"/>
    </source>
</evidence>
<dbReference type="InterPro" id="IPR011701">
    <property type="entry name" value="MFS"/>
</dbReference>
<dbReference type="InterPro" id="IPR036259">
    <property type="entry name" value="MFS_trans_sf"/>
</dbReference>
<dbReference type="InterPro" id="IPR020846">
    <property type="entry name" value="MFS_dom"/>
</dbReference>
<proteinExistence type="evidence at transcript level"/>
<evidence type="ECO:0000256" key="11">
    <source>
        <dbReference type="ARBA" id="ARBA00054632"/>
    </source>
</evidence>
<keyword evidence="3" id="KW-0813">Transport</keyword>
<evidence type="ECO:0000256" key="2">
    <source>
        <dbReference type="ARBA" id="ARBA00008586"/>
    </source>
</evidence>
<keyword evidence="4 14" id="KW-0812">Transmembrane</keyword>
<dbReference type="GO" id="GO:0016020">
    <property type="term" value="C:membrane"/>
    <property type="evidence" value="ECO:0007669"/>
    <property type="project" value="UniProtKB-SubCell"/>
</dbReference>
<keyword evidence="9 14" id="KW-0472">Membrane</keyword>
<dbReference type="Gene3D" id="1.20.1250.20">
    <property type="entry name" value="MFS general substrate transporter like domains"/>
    <property type="match status" value="2"/>
</dbReference>
<dbReference type="CDD" id="cd17318">
    <property type="entry name" value="MFS_SLC17"/>
    <property type="match status" value="1"/>
</dbReference>
<dbReference type="AlphaFoldDB" id="W8BE84"/>
<reference evidence="16" key="2">
    <citation type="journal article" date="2014" name="BMC Genomics">
        <title>A genomic perspective to assessing quality of mass-reared SIT flies used in Mediterranean fruit fly (Ceratitis capitata) eradication in California.</title>
        <authorList>
            <person name="Calla B."/>
            <person name="Hall B."/>
            <person name="Hou S."/>
            <person name="Geib S.M."/>
        </authorList>
    </citation>
    <scope>NUCLEOTIDE SEQUENCE</scope>
</reference>
<evidence type="ECO:0000256" key="9">
    <source>
        <dbReference type="ARBA" id="ARBA00023136"/>
    </source>
</evidence>
<gene>
    <name evidence="16" type="primary">PICO</name>
</gene>
<dbReference type="PANTHER" id="PTHR11662:SF280">
    <property type="entry name" value="FI21844P1-RELATED"/>
    <property type="match status" value="1"/>
</dbReference>
<feature type="transmembrane region" description="Helical" evidence="14">
    <location>
        <begin position="27"/>
        <end position="52"/>
    </location>
</feature>
<feature type="transmembrane region" description="Helical" evidence="14">
    <location>
        <begin position="298"/>
        <end position="319"/>
    </location>
</feature>
<evidence type="ECO:0000256" key="10">
    <source>
        <dbReference type="ARBA" id="ARBA00023201"/>
    </source>
</evidence>
<feature type="transmembrane region" description="Helical" evidence="14">
    <location>
        <begin position="100"/>
        <end position="120"/>
    </location>
</feature>